<dbReference type="EMBL" id="CM047585">
    <property type="protein sequence ID" value="KAI9910500.1"/>
    <property type="molecule type" value="Genomic_DNA"/>
</dbReference>
<organism evidence="1 2">
    <name type="scientific">Peronosclerospora sorghi</name>
    <dbReference type="NCBI Taxonomy" id="230839"/>
    <lineage>
        <taxon>Eukaryota</taxon>
        <taxon>Sar</taxon>
        <taxon>Stramenopiles</taxon>
        <taxon>Oomycota</taxon>
        <taxon>Peronosporomycetes</taxon>
        <taxon>Peronosporales</taxon>
        <taxon>Peronosporaceae</taxon>
        <taxon>Peronosclerospora</taxon>
    </lineage>
</organism>
<proteinExistence type="predicted"/>
<accession>A0ACC0VVW8</accession>
<name>A0ACC0VVW8_9STRA</name>
<sequence length="196" mass="22156">MKWLQQRFCRRGKRLDTISTALASLRTYDETLRQHFAHYFGSITARQQAQETLSLPPLRPRLPSSPAPTPVQTFPPRRSHLAPRRYPVRFLAFNAWDAGSPATPRVPGKTCGKKASLGSTSSSDVSAPLSTWLRSHLASDPGRHMVLCINLYTNACKVKSTSGSQYNNPLRFHQLLRKALDRRMIMTPQELQFPQT</sequence>
<gene>
    <name evidence="1" type="ORF">PsorP6_009941</name>
</gene>
<dbReference type="Proteomes" id="UP001163321">
    <property type="component" value="Chromosome 6"/>
</dbReference>
<keyword evidence="2" id="KW-1185">Reference proteome</keyword>
<comment type="caution">
    <text evidence="1">The sequence shown here is derived from an EMBL/GenBank/DDBJ whole genome shotgun (WGS) entry which is preliminary data.</text>
</comment>
<evidence type="ECO:0000313" key="2">
    <source>
        <dbReference type="Proteomes" id="UP001163321"/>
    </source>
</evidence>
<evidence type="ECO:0000313" key="1">
    <source>
        <dbReference type="EMBL" id="KAI9910500.1"/>
    </source>
</evidence>
<protein>
    <submittedName>
        <fullName evidence="1">Uncharacterized protein</fullName>
    </submittedName>
</protein>
<reference evidence="1 2" key="1">
    <citation type="journal article" date="2022" name="bioRxiv">
        <title>The genome of the oomycete Peronosclerospora sorghi, a cosmopolitan pathogen of maize and sorghum, is inflated with dispersed pseudogenes.</title>
        <authorList>
            <person name="Fletcher K."/>
            <person name="Martin F."/>
            <person name="Isakeit T."/>
            <person name="Cavanaugh K."/>
            <person name="Magill C."/>
            <person name="Michelmore R."/>
        </authorList>
    </citation>
    <scope>NUCLEOTIDE SEQUENCE [LARGE SCALE GENOMIC DNA]</scope>
    <source>
        <strain evidence="1">P6</strain>
    </source>
</reference>